<feature type="signal peptide" evidence="2">
    <location>
        <begin position="1"/>
        <end position="28"/>
    </location>
</feature>
<proteinExistence type="predicted"/>
<evidence type="ECO:0000313" key="4">
    <source>
        <dbReference type="EMBL" id="RZS68972.1"/>
    </source>
</evidence>
<dbReference type="Pfam" id="PF13505">
    <property type="entry name" value="OMP_b-brl"/>
    <property type="match status" value="1"/>
</dbReference>
<evidence type="ECO:0000313" key="5">
    <source>
        <dbReference type="Proteomes" id="UP000293874"/>
    </source>
</evidence>
<dbReference type="EMBL" id="SGXA01000003">
    <property type="protein sequence ID" value="RZS68972.1"/>
    <property type="molecule type" value="Genomic_DNA"/>
</dbReference>
<dbReference type="RefSeq" id="WP_130543343.1">
    <property type="nucleotide sequence ID" value="NZ_CP042431.1"/>
</dbReference>
<dbReference type="SUPFAM" id="SSF56925">
    <property type="entry name" value="OMPA-like"/>
    <property type="match status" value="1"/>
</dbReference>
<dbReference type="InterPro" id="IPR011250">
    <property type="entry name" value="OMP/PagP_B-barrel"/>
</dbReference>
<name>A0A4Q7MQ82_9BACT</name>
<feature type="chain" id="PRO_5020187910" evidence="2">
    <location>
        <begin position="29"/>
        <end position="316"/>
    </location>
</feature>
<sequence length="316" mass="35196">MKQHLRFSVGKRWVLSLAVLCGSLPAFSQYGEKSSSWEIGATIGPSNFLGDLGGNAGKGTTFLKDNNFPMTNLTFGLYVTYQPTEWLGFRLAGNFGKLEGDDAIIKGKGGYEEARKNRNQNFKSKFTEGLLLAEVYPTVFFEYDQSDTWHKIRPYGLIGVGMFKFNPQGQDPLTGRWVDLNPLSLEGQGFAEYPDRKVAKLTQMNIPMGVGVKFFLNEKVSLSAEVIHRKTNTDQIDGVSTTYIDPALFYKYFPVAKAQLAARMANKALDPVNHAPGRKRGTESNNDAYYTFGIKLGIRLGSGESYNNSTRCPIRF</sequence>
<protein>
    <submittedName>
        <fullName evidence="4">Outer membrane protein with beta-barrel domain</fullName>
    </submittedName>
</protein>
<dbReference type="InterPro" id="IPR027385">
    <property type="entry name" value="Beta-barrel_OMP"/>
</dbReference>
<dbReference type="OrthoDB" id="654178at2"/>
<feature type="domain" description="Outer membrane protein beta-barrel" evidence="3">
    <location>
        <begin position="15"/>
        <end position="236"/>
    </location>
</feature>
<organism evidence="4 5">
    <name type="scientific">Pseudobacter ginsenosidimutans</name>
    <dbReference type="NCBI Taxonomy" id="661488"/>
    <lineage>
        <taxon>Bacteria</taxon>
        <taxon>Pseudomonadati</taxon>
        <taxon>Bacteroidota</taxon>
        <taxon>Chitinophagia</taxon>
        <taxon>Chitinophagales</taxon>
        <taxon>Chitinophagaceae</taxon>
        <taxon>Pseudobacter</taxon>
    </lineage>
</organism>
<reference evidence="4 5" key="1">
    <citation type="submission" date="2019-02" db="EMBL/GenBank/DDBJ databases">
        <title>Genomic Encyclopedia of Type Strains, Phase IV (KMG-IV): sequencing the most valuable type-strain genomes for metagenomic binning, comparative biology and taxonomic classification.</title>
        <authorList>
            <person name="Goeker M."/>
        </authorList>
    </citation>
    <scope>NUCLEOTIDE SEQUENCE [LARGE SCALE GENOMIC DNA]</scope>
    <source>
        <strain evidence="4 5">DSM 18116</strain>
    </source>
</reference>
<evidence type="ECO:0000256" key="2">
    <source>
        <dbReference type="SAM" id="SignalP"/>
    </source>
</evidence>
<keyword evidence="1 2" id="KW-0732">Signal</keyword>
<accession>A0A4Q7MQ82</accession>
<dbReference type="Gene3D" id="2.40.160.20">
    <property type="match status" value="1"/>
</dbReference>
<dbReference type="AlphaFoldDB" id="A0A4Q7MQ82"/>
<evidence type="ECO:0000256" key="1">
    <source>
        <dbReference type="ARBA" id="ARBA00022729"/>
    </source>
</evidence>
<gene>
    <name evidence="4" type="ORF">EV199_4796</name>
</gene>
<comment type="caution">
    <text evidence="4">The sequence shown here is derived from an EMBL/GenBank/DDBJ whole genome shotgun (WGS) entry which is preliminary data.</text>
</comment>
<dbReference type="Proteomes" id="UP000293874">
    <property type="component" value="Unassembled WGS sequence"/>
</dbReference>
<keyword evidence="5" id="KW-1185">Reference proteome</keyword>
<evidence type="ECO:0000259" key="3">
    <source>
        <dbReference type="Pfam" id="PF13505"/>
    </source>
</evidence>